<evidence type="ECO:0000256" key="1">
    <source>
        <dbReference type="SAM" id="SignalP"/>
    </source>
</evidence>
<keyword evidence="3" id="KW-1185">Reference proteome</keyword>
<name>A0A4Q0MIS8_9HYPH</name>
<evidence type="ECO:0000313" key="2">
    <source>
        <dbReference type="EMBL" id="RXF73315.1"/>
    </source>
</evidence>
<gene>
    <name evidence="2" type="ORF">EK403_10840</name>
</gene>
<accession>A0A4Q0MIS8</accession>
<keyword evidence="1" id="KW-0732">Signal</keyword>
<comment type="caution">
    <text evidence="2">The sequence shown here is derived from an EMBL/GenBank/DDBJ whole genome shotgun (WGS) entry which is preliminary data.</text>
</comment>
<dbReference type="OrthoDB" id="8451440at2"/>
<dbReference type="EMBL" id="RYFI01000009">
    <property type="protein sequence ID" value="RXF73315.1"/>
    <property type="molecule type" value="Genomic_DNA"/>
</dbReference>
<dbReference type="AlphaFoldDB" id="A0A4Q0MIS8"/>
<dbReference type="Proteomes" id="UP000289708">
    <property type="component" value="Unassembled WGS sequence"/>
</dbReference>
<reference evidence="2 3" key="1">
    <citation type="submission" date="2018-12" db="EMBL/GenBank/DDBJ databases">
        <title>bacterium Hansschlegelia zhihuaiae S113.</title>
        <authorList>
            <person name="He J."/>
        </authorList>
    </citation>
    <scope>NUCLEOTIDE SEQUENCE [LARGE SCALE GENOMIC DNA]</scope>
    <source>
        <strain evidence="2 3">S 113</strain>
    </source>
</reference>
<proteinExistence type="predicted"/>
<protein>
    <submittedName>
        <fullName evidence="2">Uncharacterized protein</fullName>
    </submittedName>
</protein>
<evidence type="ECO:0000313" key="3">
    <source>
        <dbReference type="Proteomes" id="UP000289708"/>
    </source>
</evidence>
<feature type="signal peptide" evidence="1">
    <location>
        <begin position="1"/>
        <end position="20"/>
    </location>
</feature>
<organism evidence="2 3">
    <name type="scientific">Hansschlegelia zhihuaiae</name>
    <dbReference type="NCBI Taxonomy" id="405005"/>
    <lineage>
        <taxon>Bacteria</taxon>
        <taxon>Pseudomonadati</taxon>
        <taxon>Pseudomonadota</taxon>
        <taxon>Alphaproteobacteria</taxon>
        <taxon>Hyphomicrobiales</taxon>
        <taxon>Methylopilaceae</taxon>
        <taxon>Hansschlegelia</taxon>
    </lineage>
</organism>
<sequence length="221" mass="23091">MTVRALISAAALCLATPLAAQTTLTTPDWSAPEASRFLEETRGRLVDPGALGEGADARAPARLSLPVLGLRPGFTEASPPPQPGALVEPGLDTSGIASWPACASRAATPAFASDDGGEWYAQTYDFGCVTIVVSGDRRTDPNVPNALVEELADRSGDVVSTVDEEDDPAAVLSVSYDIVRLNVPYVVTIECAKEAAGLCRDRAGHQLVLSRLVIVAGRPRP</sequence>
<feature type="chain" id="PRO_5020947662" evidence="1">
    <location>
        <begin position="21"/>
        <end position="221"/>
    </location>
</feature>
<dbReference type="RefSeq" id="WP_128777508.1">
    <property type="nucleotide sequence ID" value="NZ_RYFI01000009.1"/>
</dbReference>